<feature type="region of interest" description="Disordered" evidence="1">
    <location>
        <begin position="87"/>
        <end position="112"/>
    </location>
</feature>
<sequence>MKLGWVALHTWGVGTAALSGAQAAPVVTRPCDPTVRSVSAGGAVRESCAGLLYTSENVNQPYWLNRFTQKQTFSFRTLGAKEQAVEEGCPGEAWPPARPNPLPGQDPHGAVSHAQRLNGLSWEEAVELQAGLELSVSLRRQWQSGDSPRAGPQDLLPAVGSRVGRAEALQAFQQLTLKRDAVTGMGLP</sequence>
<keyword evidence="4" id="KW-1185">Reference proteome</keyword>
<proteinExistence type="predicted"/>
<dbReference type="AlphaFoldDB" id="A0AB34HKM4"/>
<keyword evidence="2" id="KW-0732">Signal</keyword>
<evidence type="ECO:0000256" key="2">
    <source>
        <dbReference type="SAM" id="SignalP"/>
    </source>
</evidence>
<gene>
    <name evidence="3" type="ORF">J1605_020092</name>
</gene>
<evidence type="ECO:0000313" key="3">
    <source>
        <dbReference type="EMBL" id="KAJ8792241.1"/>
    </source>
</evidence>
<accession>A0AB34HKM4</accession>
<dbReference type="Proteomes" id="UP001159641">
    <property type="component" value="Unassembled WGS sequence"/>
</dbReference>
<reference evidence="3 4" key="1">
    <citation type="submission" date="2022-11" db="EMBL/GenBank/DDBJ databases">
        <title>Whole genome sequence of Eschrichtius robustus ER-17-0199.</title>
        <authorList>
            <person name="Bruniche-Olsen A."/>
            <person name="Black A.N."/>
            <person name="Fields C.J."/>
            <person name="Walden K."/>
            <person name="Dewoody J.A."/>
        </authorList>
    </citation>
    <scope>NUCLEOTIDE SEQUENCE [LARGE SCALE GENOMIC DNA]</scope>
    <source>
        <strain evidence="3">ER-17-0199</strain>
        <tissue evidence="3">Blubber</tissue>
    </source>
</reference>
<feature type="signal peptide" evidence="2">
    <location>
        <begin position="1"/>
        <end position="23"/>
    </location>
</feature>
<comment type="caution">
    <text evidence="3">The sequence shown here is derived from an EMBL/GenBank/DDBJ whole genome shotgun (WGS) entry which is preliminary data.</text>
</comment>
<dbReference type="EMBL" id="JAIQCJ010001134">
    <property type="protein sequence ID" value="KAJ8792241.1"/>
    <property type="molecule type" value="Genomic_DNA"/>
</dbReference>
<evidence type="ECO:0000256" key="1">
    <source>
        <dbReference type="SAM" id="MobiDB-lite"/>
    </source>
</evidence>
<organism evidence="3 4">
    <name type="scientific">Eschrichtius robustus</name>
    <name type="common">California gray whale</name>
    <name type="synonym">Eschrichtius gibbosus</name>
    <dbReference type="NCBI Taxonomy" id="9764"/>
    <lineage>
        <taxon>Eukaryota</taxon>
        <taxon>Metazoa</taxon>
        <taxon>Chordata</taxon>
        <taxon>Craniata</taxon>
        <taxon>Vertebrata</taxon>
        <taxon>Euteleostomi</taxon>
        <taxon>Mammalia</taxon>
        <taxon>Eutheria</taxon>
        <taxon>Laurasiatheria</taxon>
        <taxon>Artiodactyla</taxon>
        <taxon>Whippomorpha</taxon>
        <taxon>Cetacea</taxon>
        <taxon>Mysticeti</taxon>
        <taxon>Eschrichtiidae</taxon>
        <taxon>Eschrichtius</taxon>
    </lineage>
</organism>
<evidence type="ECO:0000313" key="4">
    <source>
        <dbReference type="Proteomes" id="UP001159641"/>
    </source>
</evidence>
<feature type="chain" id="PRO_5044311254" evidence="2">
    <location>
        <begin position="24"/>
        <end position="188"/>
    </location>
</feature>
<name>A0AB34HKM4_ESCRO</name>
<protein>
    <submittedName>
        <fullName evidence="3">Uncharacterized protein</fullName>
    </submittedName>
</protein>